<feature type="non-terminal residue" evidence="2">
    <location>
        <position position="76"/>
    </location>
</feature>
<evidence type="ECO:0000313" key="2">
    <source>
        <dbReference type="EMBL" id="KTF05470.1"/>
    </source>
</evidence>
<dbReference type="InterPro" id="IPR016161">
    <property type="entry name" value="Ald_DH/histidinol_DH"/>
</dbReference>
<dbReference type="AlphaFoldDB" id="A0A1B6NPY5"/>
<dbReference type="Pfam" id="PF00171">
    <property type="entry name" value="Aldedh"/>
    <property type="match status" value="1"/>
</dbReference>
<dbReference type="PANTHER" id="PTHR42804">
    <property type="entry name" value="ALDEHYDE DEHYDROGENASE"/>
    <property type="match status" value="1"/>
</dbReference>
<gene>
    <name evidence="2" type="ORF">MGSAQ_003034</name>
</gene>
<dbReference type="PANTHER" id="PTHR42804:SF1">
    <property type="entry name" value="ALDEHYDE DEHYDROGENASE-RELATED"/>
    <property type="match status" value="1"/>
</dbReference>
<keyword evidence="2" id="KW-0560">Oxidoreductase</keyword>
<organism evidence="2">
    <name type="scientific">marine sediment metagenome</name>
    <dbReference type="NCBI Taxonomy" id="412755"/>
    <lineage>
        <taxon>unclassified sequences</taxon>
        <taxon>metagenomes</taxon>
        <taxon>ecological metagenomes</taxon>
    </lineage>
</organism>
<proteinExistence type="predicted"/>
<dbReference type="EMBL" id="AYSL01001768">
    <property type="protein sequence ID" value="KTF05470.1"/>
    <property type="molecule type" value="Genomic_DNA"/>
</dbReference>
<sequence>MRLACPRASSILVNGDGAGVGSQLSVHPDVEMISFTGSTRAGIAISKAAADSLKKVVLELGGKGANIVFADADDKA</sequence>
<dbReference type="GO" id="GO:0016620">
    <property type="term" value="F:oxidoreductase activity, acting on the aldehyde or oxo group of donors, NAD or NADP as acceptor"/>
    <property type="evidence" value="ECO:0007669"/>
    <property type="project" value="InterPro"/>
</dbReference>
<dbReference type="InterPro" id="IPR016162">
    <property type="entry name" value="Ald_DH_N"/>
</dbReference>
<dbReference type="InterPro" id="IPR015590">
    <property type="entry name" value="Aldehyde_DH_dom"/>
</dbReference>
<feature type="domain" description="Aldehyde dehydrogenase" evidence="1">
    <location>
        <begin position="10"/>
        <end position="74"/>
    </location>
</feature>
<evidence type="ECO:0000259" key="1">
    <source>
        <dbReference type="Pfam" id="PF00171"/>
    </source>
</evidence>
<dbReference type="EC" id="1.-.-.-" evidence="2"/>
<dbReference type="SUPFAM" id="SSF53720">
    <property type="entry name" value="ALDH-like"/>
    <property type="match status" value="1"/>
</dbReference>
<reference evidence="2" key="1">
    <citation type="submission" date="2013-11" db="EMBL/GenBank/DDBJ databases">
        <title>Microbial diversity, functional groups and degradation webs in Northern and Southern Mediterranean and Red Sea marine crude oil polluted sites.</title>
        <authorList>
            <person name="Daffonchio D."/>
            <person name="Mapelli F."/>
            <person name="Ferrer M."/>
            <person name="Richter M."/>
            <person name="Cherif A."/>
            <person name="Malkawi H.I."/>
            <person name="Yakimov M.M."/>
            <person name="Abdel-Fattah Y.R."/>
            <person name="Blaghen M."/>
            <person name="Golyshin P.N."/>
            <person name="Kalogerakis N."/>
            <person name="Boon N."/>
            <person name="Magagnini M."/>
            <person name="Fava F."/>
        </authorList>
    </citation>
    <scope>NUCLEOTIDE SEQUENCE</scope>
</reference>
<dbReference type="Gene3D" id="3.40.309.10">
    <property type="entry name" value="Aldehyde Dehydrogenase, Chain A, domain 2"/>
    <property type="match status" value="1"/>
</dbReference>
<accession>A0A1B6NPY5</accession>
<comment type="caution">
    <text evidence="2">The sequence shown here is derived from an EMBL/GenBank/DDBJ whole genome shotgun (WGS) entry which is preliminary data.</text>
</comment>
<protein>
    <submittedName>
        <fullName evidence="2">Aldehyde dehydrogenase domain protein</fullName>
        <ecNumber evidence="2">1.-.-.-</ecNumber>
    </submittedName>
</protein>
<dbReference type="InterPro" id="IPR016163">
    <property type="entry name" value="Ald_DH_C"/>
</dbReference>
<dbReference type="Gene3D" id="3.40.605.10">
    <property type="entry name" value="Aldehyde Dehydrogenase, Chain A, domain 1"/>
    <property type="match status" value="1"/>
</dbReference>
<name>A0A1B6NPY5_9ZZZZ</name>